<evidence type="ECO:0000313" key="4">
    <source>
        <dbReference type="WBParaSite" id="maker-uti_cns_0019741-snap-gene-0.1-mRNA-1"/>
    </source>
</evidence>
<dbReference type="Proteomes" id="UP000095280">
    <property type="component" value="Unplaced"/>
</dbReference>
<dbReference type="SMART" id="SM00409">
    <property type="entry name" value="IG"/>
    <property type="match status" value="2"/>
</dbReference>
<dbReference type="InterPro" id="IPR013783">
    <property type="entry name" value="Ig-like_fold"/>
</dbReference>
<organism evidence="3 4">
    <name type="scientific">Macrostomum lignano</name>
    <dbReference type="NCBI Taxonomy" id="282301"/>
    <lineage>
        <taxon>Eukaryota</taxon>
        <taxon>Metazoa</taxon>
        <taxon>Spiralia</taxon>
        <taxon>Lophotrochozoa</taxon>
        <taxon>Platyhelminthes</taxon>
        <taxon>Rhabditophora</taxon>
        <taxon>Macrostomorpha</taxon>
        <taxon>Macrostomida</taxon>
        <taxon>Macrostomidae</taxon>
        <taxon>Macrostomum</taxon>
    </lineage>
</organism>
<dbReference type="InterPro" id="IPR036179">
    <property type="entry name" value="Ig-like_dom_sf"/>
</dbReference>
<dbReference type="SUPFAM" id="SSF48726">
    <property type="entry name" value="Immunoglobulin"/>
    <property type="match status" value="3"/>
</dbReference>
<reference evidence="4" key="1">
    <citation type="submission" date="2016-11" db="UniProtKB">
        <authorList>
            <consortium name="WormBaseParasite"/>
        </authorList>
    </citation>
    <scope>IDENTIFICATION</scope>
</reference>
<keyword evidence="1" id="KW-0393">Immunoglobulin domain</keyword>
<dbReference type="Pfam" id="PF07679">
    <property type="entry name" value="I-set"/>
    <property type="match status" value="2"/>
</dbReference>
<protein>
    <submittedName>
        <fullName evidence="4">Ig-like domain-containing protein</fullName>
    </submittedName>
</protein>
<proteinExistence type="predicted"/>
<feature type="domain" description="Ig-like" evidence="2">
    <location>
        <begin position="21"/>
        <end position="128"/>
    </location>
</feature>
<dbReference type="AlphaFoldDB" id="A0A1I8IYE1"/>
<dbReference type="WBParaSite" id="maker-uti_cns_0019741-snap-gene-0.1-mRNA-1">
    <property type="protein sequence ID" value="maker-uti_cns_0019741-snap-gene-0.1-mRNA-1"/>
    <property type="gene ID" value="maker-uti_cns_0019741-snap-gene-0.1"/>
</dbReference>
<keyword evidence="3" id="KW-1185">Reference proteome</keyword>
<dbReference type="PANTHER" id="PTHR10075">
    <property type="entry name" value="BASIGIN RELATED"/>
    <property type="match status" value="1"/>
</dbReference>
<dbReference type="InterPro" id="IPR007110">
    <property type="entry name" value="Ig-like_dom"/>
</dbReference>
<dbReference type="PANTHER" id="PTHR10075:SF14">
    <property type="entry name" value="CELL ADHESION MOLECULE DSCAM2-RELATED"/>
    <property type="match status" value="1"/>
</dbReference>
<evidence type="ECO:0000256" key="1">
    <source>
        <dbReference type="ARBA" id="ARBA00023319"/>
    </source>
</evidence>
<dbReference type="InterPro" id="IPR003599">
    <property type="entry name" value="Ig_sub"/>
</dbReference>
<dbReference type="PROSITE" id="PS50835">
    <property type="entry name" value="IG_LIKE"/>
    <property type="match status" value="2"/>
</dbReference>
<evidence type="ECO:0000313" key="3">
    <source>
        <dbReference type="Proteomes" id="UP000095280"/>
    </source>
</evidence>
<sequence>GNPEPRITWIKNGIRLSVDDPRYQFLENGRRLRIRQVSLDDASTFSSSFEHGRRSEDIRLRCDFKASPTPITVWKKDGRQVASEVESRCVRRTLIISRPANDSDAGVYTCEVRNNIGSDMIRIEVVVQNYRFNLERQRLLITNLEASHAGLYTCEATQSCWSGLCPVSAQDYGPLEIRCPLITWQKNGAEIPRNDPYYRTLDSGNLHIPYVRTTDSGTFLCVAKNDAGSDTQLRMLEILGELSLA</sequence>
<dbReference type="SMART" id="SM00408">
    <property type="entry name" value="IGc2"/>
    <property type="match status" value="2"/>
</dbReference>
<name>A0A1I8IYE1_9PLAT</name>
<feature type="domain" description="Ig-like" evidence="2">
    <location>
        <begin position="165"/>
        <end position="237"/>
    </location>
</feature>
<evidence type="ECO:0000259" key="2">
    <source>
        <dbReference type="PROSITE" id="PS50835"/>
    </source>
</evidence>
<dbReference type="Gene3D" id="2.60.40.10">
    <property type="entry name" value="Immunoglobulins"/>
    <property type="match status" value="3"/>
</dbReference>
<dbReference type="InterPro" id="IPR003598">
    <property type="entry name" value="Ig_sub2"/>
</dbReference>
<accession>A0A1I8IYE1</accession>
<dbReference type="InterPro" id="IPR013098">
    <property type="entry name" value="Ig_I-set"/>
</dbReference>